<accession>A0ABQ9ZF17</accession>
<evidence type="ECO:0000313" key="2">
    <source>
        <dbReference type="Proteomes" id="UP001234178"/>
    </source>
</evidence>
<sequence>MSKERIIDANAETGIYQIGGIFEKNDGIRDNGRSSFEMCFVSVSINAARARPCKKTCVCCETAPHRVLKASWQLRNGDMANFAERYLNRMMGCKGGVAFSLSLSVCVFSRWDCRLYLHVTCSVAIASNRKRRKTTDNRPNNNGSSVLNCRQLIRMHKASSCAGKKRGKTCTCKYCHCYRMRMPLGDQCNRGYPHSDVYEPPRGILIFLMSILSCCACGIQADARMYRFALEQARTDSLRQDLCSCVVDQCVQCVSERRVRKLAM</sequence>
<organism evidence="1 2">
    <name type="scientific">Daphnia magna</name>
    <dbReference type="NCBI Taxonomy" id="35525"/>
    <lineage>
        <taxon>Eukaryota</taxon>
        <taxon>Metazoa</taxon>
        <taxon>Ecdysozoa</taxon>
        <taxon>Arthropoda</taxon>
        <taxon>Crustacea</taxon>
        <taxon>Branchiopoda</taxon>
        <taxon>Diplostraca</taxon>
        <taxon>Cladocera</taxon>
        <taxon>Anomopoda</taxon>
        <taxon>Daphniidae</taxon>
        <taxon>Daphnia</taxon>
    </lineage>
</organism>
<protein>
    <submittedName>
        <fullName evidence="1">Uncharacterized protein</fullName>
    </submittedName>
</protein>
<keyword evidence="2" id="KW-1185">Reference proteome</keyword>
<dbReference type="EMBL" id="JAOYFB010000003">
    <property type="protein sequence ID" value="KAK4011520.1"/>
    <property type="molecule type" value="Genomic_DNA"/>
</dbReference>
<comment type="caution">
    <text evidence="1">The sequence shown here is derived from an EMBL/GenBank/DDBJ whole genome shotgun (WGS) entry which is preliminary data.</text>
</comment>
<gene>
    <name evidence="1" type="ORF">OUZ56_020638</name>
</gene>
<evidence type="ECO:0000313" key="1">
    <source>
        <dbReference type="EMBL" id="KAK4011520.1"/>
    </source>
</evidence>
<dbReference type="Proteomes" id="UP001234178">
    <property type="component" value="Unassembled WGS sequence"/>
</dbReference>
<reference evidence="1 2" key="1">
    <citation type="journal article" date="2023" name="Nucleic Acids Res.">
        <title>The hologenome of Daphnia magna reveals possible DNA methylation and microbiome-mediated evolution of the host genome.</title>
        <authorList>
            <person name="Chaturvedi A."/>
            <person name="Li X."/>
            <person name="Dhandapani V."/>
            <person name="Marshall H."/>
            <person name="Kissane S."/>
            <person name="Cuenca-Cambronero M."/>
            <person name="Asole G."/>
            <person name="Calvet F."/>
            <person name="Ruiz-Romero M."/>
            <person name="Marangio P."/>
            <person name="Guigo R."/>
            <person name="Rago D."/>
            <person name="Mirbahai L."/>
            <person name="Eastwood N."/>
            <person name="Colbourne J.K."/>
            <person name="Zhou J."/>
            <person name="Mallon E."/>
            <person name="Orsini L."/>
        </authorList>
    </citation>
    <scope>NUCLEOTIDE SEQUENCE [LARGE SCALE GENOMIC DNA]</scope>
    <source>
        <strain evidence="1">LRV0_1</strain>
    </source>
</reference>
<proteinExistence type="predicted"/>
<name>A0ABQ9ZF17_9CRUS</name>